<dbReference type="Proteomes" id="UP000803844">
    <property type="component" value="Unassembled WGS sequence"/>
</dbReference>
<feature type="non-terminal residue" evidence="1">
    <location>
        <position position="1"/>
    </location>
</feature>
<organism evidence="1 2">
    <name type="scientific">Cryphonectria parasitica (strain ATCC 38755 / EP155)</name>
    <dbReference type="NCBI Taxonomy" id="660469"/>
    <lineage>
        <taxon>Eukaryota</taxon>
        <taxon>Fungi</taxon>
        <taxon>Dikarya</taxon>
        <taxon>Ascomycota</taxon>
        <taxon>Pezizomycotina</taxon>
        <taxon>Sordariomycetes</taxon>
        <taxon>Sordariomycetidae</taxon>
        <taxon>Diaporthales</taxon>
        <taxon>Cryphonectriaceae</taxon>
        <taxon>Cryphonectria-Endothia species complex</taxon>
        <taxon>Cryphonectria</taxon>
    </lineage>
</organism>
<name>A0A9P4Y2Q6_CRYP1</name>
<evidence type="ECO:0000313" key="2">
    <source>
        <dbReference type="Proteomes" id="UP000803844"/>
    </source>
</evidence>
<dbReference type="RefSeq" id="XP_040776350.1">
    <property type="nucleotide sequence ID" value="XM_040917170.1"/>
</dbReference>
<evidence type="ECO:0000313" key="1">
    <source>
        <dbReference type="EMBL" id="KAF3765389.1"/>
    </source>
</evidence>
<dbReference type="AlphaFoldDB" id="A0A9P4Y2Q6"/>
<gene>
    <name evidence="1" type="ORF">M406DRAFT_257357</name>
</gene>
<proteinExistence type="predicted"/>
<dbReference type="EMBL" id="MU032347">
    <property type="protein sequence ID" value="KAF3765389.1"/>
    <property type="molecule type" value="Genomic_DNA"/>
</dbReference>
<dbReference type="GeneID" id="63834299"/>
<accession>A0A9P4Y2Q6</accession>
<reference evidence="1" key="1">
    <citation type="journal article" date="2020" name="Phytopathology">
        <title>Genome sequence of the chestnut blight fungus Cryphonectria parasitica EP155: A fundamental resource for an archetypical invasive plant pathogen.</title>
        <authorList>
            <person name="Crouch J.A."/>
            <person name="Dawe A."/>
            <person name="Aerts A."/>
            <person name="Barry K."/>
            <person name="Churchill A.C.L."/>
            <person name="Grimwood J."/>
            <person name="Hillman B."/>
            <person name="Milgroom M.G."/>
            <person name="Pangilinan J."/>
            <person name="Smith M."/>
            <person name="Salamov A."/>
            <person name="Schmutz J."/>
            <person name="Yadav J."/>
            <person name="Grigoriev I.V."/>
            <person name="Nuss D."/>
        </authorList>
    </citation>
    <scope>NUCLEOTIDE SEQUENCE</scope>
    <source>
        <strain evidence="1">EP155</strain>
    </source>
</reference>
<protein>
    <submittedName>
        <fullName evidence="1">Uncharacterized protein</fullName>
    </submittedName>
</protein>
<keyword evidence="2" id="KW-1185">Reference proteome</keyword>
<comment type="caution">
    <text evidence="1">The sequence shown here is derived from an EMBL/GenBank/DDBJ whole genome shotgun (WGS) entry which is preliminary data.</text>
</comment>
<sequence>AQSTSIATNGAEKAYKMNKLAIYNSNQKTLHEFLIHCRVYFLHYKTQFIKESEKVILTETYLEKNALIWYKLFLYNYLEHQNNLGVCI</sequence>